<evidence type="ECO:0000313" key="1">
    <source>
        <dbReference type="EMBL" id="TLE01837.1"/>
    </source>
</evidence>
<evidence type="ECO:0008006" key="3">
    <source>
        <dbReference type="Google" id="ProtNLM"/>
    </source>
</evidence>
<dbReference type="EMBL" id="JRPH02000089">
    <property type="protein sequence ID" value="TLE01837.1"/>
    <property type="molecule type" value="Genomic_DNA"/>
</dbReference>
<evidence type="ECO:0000313" key="2">
    <source>
        <dbReference type="Proteomes" id="UP000029870"/>
    </source>
</evidence>
<proteinExistence type="predicted"/>
<protein>
    <recommendedName>
        <fullName evidence="3">Phage-Barnase-EndoU-ColicinE5/D-RelE like nuclease 3 domain-containing protein</fullName>
    </recommendedName>
</protein>
<comment type="caution">
    <text evidence="1">The sequence shown here is derived from an EMBL/GenBank/DDBJ whole genome shotgun (WGS) entry which is preliminary data.</text>
</comment>
<gene>
    <name evidence="1" type="ORF">LS77_011450</name>
</gene>
<accession>A0A6D2C5S9</accession>
<name>A0A6D2C5S9_9HELI</name>
<organism evidence="1 2">
    <name type="scientific">Helicobacter bilis</name>
    <dbReference type="NCBI Taxonomy" id="37372"/>
    <lineage>
        <taxon>Bacteria</taxon>
        <taxon>Pseudomonadati</taxon>
        <taxon>Campylobacterota</taxon>
        <taxon>Epsilonproteobacteria</taxon>
        <taxon>Campylobacterales</taxon>
        <taxon>Helicobacteraceae</taxon>
        <taxon>Helicobacter</taxon>
    </lineage>
</organism>
<dbReference type="AlphaFoldDB" id="A0A6D2C5S9"/>
<dbReference type="Proteomes" id="UP000029870">
    <property type="component" value="Unassembled WGS sequence"/>
</dbReference>
<reference evidence="1 2" key="1">
    <citation type="journal article" date="2014" name="Genome Announc.">
        <title>Draft genome sequences of eight enterohepatic helicobacter species isolated from both laboratory and wild rodents.</title>
        <authorList>
            <person name="Sheh A."/>
            <person name="Shen Z."/>
            <person name="Fox J.G."/>
        </authorList>
    </citation>
    <scope>NUCLEOTIDE SEQUENCE [LARGE SCALE GENOMIC DNA]</scope>
    <source>
        <strain evidence="1 2">Missouri</strain>
    </source>
</reference>
<sequence>MHRFIADNALKDKEAQALITLKESFQNGNRIYSLELEELTHPTNLNRSPKSKGVEDSHHDDVGATQTTRLFENHSGIIPQTSQERVKNNNIKESANMLESKVKMQGQDLDLFSTFIENGRIREDVLNSYAKKMPDMLNQQEFLAQIPHKDKQGYSTIQTPIGNIKINLNHAWNHLNKGNTYKKDRSLYSGAFLDTLADPLFIVKQEYTSNPKVSANAREMQNSKLVQTRDDESIAQDSYVFFKPYKIKDKFNYMVGYALDIQGNIINTTFIPMSNRDFGRIKKMFSSQVLYAKL</sequence>